<keyword evidence="2" id="KW-1185">Reference proteome</keyword>
<dbReference type="EMBL" id="PDCK01000045">
    <property type="protein sequence ID" value="PRQ18706.1"/>
    <property type="molecule type" value="Genomic_DNA"/>
</dbReference>
<protein>
    <submittedName>
        <fullName evidence="1">Uncharacterized protein</fullName>
    </submittedName>
</protein>
<name>A0A2P6P9V7_ROSCH</name>
<evidence type="ECO:0000313" key="1">
    <source>
        <dbReference type="EMBL" id="PRQ18706.1"/>
    </source>
</evidence>
<reference evidence="1 2" key="1">
    <citation type="journal article" date="2018" name="Nat. Genet.">
        <title>The Rosa genome provides new insights in the design of modern roses.</title>
        <authorList>
            <person name="Bendahmane M."/>
        </authorList>
    </citation>
    <scope>NUCLEOTIDE SEQUENCE [LARGE SCALE GENOMIC DNA]</scope>
    <source>
        <strain evidence="2">cv. Old Blush</strain>
    </source>
</reference>
<accession>A0A2P6P9V7</accession>
<comment type="caution">
    <text evidence="1">The sequence shown here is derived from an EMBL/GenBank/DDBJ whole genome shotgun (WGS) entry which is preliminary data.</text>
</comment>
<gene>
    <name evidence="1" type="ORF">RchiOBHm_Chr7g0209001</name>
</gene>
<organism evidence="1 2">
    <name type="scientific">Rosa chinensis</name>
    <name type="common">China rose</name>
    <dbReference type="NCBI Taxonomy" id="74649"/>
    <lineage>
        <taxon>Eukaryota</taxon>
        <taxon>Viridiplantae</taxon>
        <taxon>Streptophyta</taxon>
        <taxon>Embryophyta</taxon>
        <taxon>Tracheophyta</taxon>
        <taxon>Spermatophyta</taxon>
        <taxon>Magnoliopsida</taxon>
        <taxon>eudicotyledons</taxon>
        <taxon>Gunneridae</taxon>
        <taxon>Pentapetalae</taxon>
        <taxon>rosids</taxon>
        <taxon>fabids</taxon>
        <taxon>Rosales</taxon>
        <taxon>Rosaceae</taxon>
        <taxon>Rosoideae</taxon>
        <taxon>Rosoideae incertae sedis</taxon>
        <taxon>Rosa</taxon>
    </lineage>
</organism>
<dbReference type="Proteomes" id="UP000238479">
    <property type="component" value="Chromosome 7"/>
</dbReference>
<proteinExistence type="predicted"/>
<dbReference type="Gramene" id="PRQ18706">
    <property type="protein sequence ID" value="PRQ18706"/>
    <property type="gene ID" value="RchiOBHm_Chr7g0209001"/>
</dbReference>
<sequence length="54" mass="6483">MRSKRRLGIGKSWSEMTLFATASRVSTSWRRLDSQCRREEYQKARIEEEAYQGR</sequence>
<evidence type="ECO:0000313" key="2">
    <source>
        <dbReference type="Proteomes" id="UP000238479"/>
    </source>
</evidence>
<dbReference type="AlphaFoldDB" id="A0A2P6P9V7"/>